<dbReference type="InterPro" id="IPR050223">
    <property type="entry name" value="D-isomer_2-hydroxyacid_DH"/>
</dbReference>
<dbReference type="InterPro" id="IPR006140">
    <property type="entry name" value="D-isomer_DH_NAD-bd"/>
</dbReference>
<sequence length="344" mass="36374">MAGSRIKSAPRFRSGEGIVSVTSDQKTIRIVVLTAVLPVSVVSTLEGMGGRQMSVADVAAGSEIPGVQVLVTDPGVGANADILAKFPDLKLVACYGIGIDSIHMPTVKARGIGISNTPGLLTEDVADLAMALMLASARDIVPQTQYIRDGRWTTIAAKVPLGRSLKNKAIGIVGLGNIGAAIAERAAAFRMRVSYHGPRQKPVPYTYMPDLVAMATESDFLVVASRGGEDTRKIVNREVLEALGPEGTLVNVSRGSIVDEAALVEALRTGKLGFAALDVFANEPRVSEKLLWMPNVIMTPHQGSATAETRLAMALLLVENVQAFFKGTPLPTPVVPIAIWAFEL</sequence>
<evidence type="ECO:0000313" key="8">
    <source>
        <dbReference type="Proteomes" id="UP000028181"/>
    </source>
</evidence>
<dbReference type="GO" id="GO:0030267">
    <property type="term" value="F:glyoxylate reductase (NADPH) activity"/>
    <property type="evidence" value="ECO:0007669"/>
    <property type="project" value="TreeGrafter"/>
</dbReference>
<dbReference type="GO" id="GO:0051287">
    <property type="term" value="F:NAD binding"/>
    <property type="evidence" value="ECO:0007669"/>
    <property type="project" value="InterPro"/>
</dbReference>
<name>A0A068SY58_NEOGA</name>
<protein>
    <submittedName>
        <fullName evidence="7">D-isomer specific 2-hydroxyacid dehydrogenase NAD-binding protein</fullName>
    </submittedName>
</protein>
<geneLocation type="plasmid" evidence="8">
    <name>II</name>
</geneLocation>
<feature type="domain" description="D-isomer specific 2-hydroxyacid dehydrogenase NAD-binding" evidence="6">
    <location>
        <begin position="130"/>
        <end position="303"/>
    </location>
</feature>
<evidence type="ECO:0000256" key="2">
    <source>
        <dbReference type="ARBA" id="ARBA00023002"/>
    </source>
</evidence>
<dbReference type="InterPro" id="IPR006139">
    <property type="entry name" value="D-isomer_2_OHA_DH_cat_dom"/>
</dbReference>
<keyword evidence="1" id="KW-0521">NADP</keyword>
<gene>
    <name evidence="7" type="ORF">RG540_PA01000</name>
</gene>
<dbReference type="GO" id="GO:0005829">
    <property type="term" value="C:cytosol"/>
    <property type="evidence" value="ECO:0007669"/>
    <property type="project" value="TreeGrafter"/>
</dbReference>
<accession>A0A068SY58</accession>
<dbReference type="EMBL" id="HG938354">
    <property type="protein sequence ID" value="CDN50779.1"/>
    <property type="molecule type" value="Genomic_DNA"/>
</dbReference>
<proteinExistence type="inferred from homology"/>
<evidence type="ECO:0000313" key="7">
    <source>
        <dbReference type="EMBL" id="CDN50779.1"/>
    </source>
</evidence>
<dbReference type="Proteomes" id="UP000028181">
    <property type="component" value="Plasmid pHAMBI540a"/>
</dbReference>
<dbReference type="eggNOG" id="COG1052">
    <property type="taxonomic scope" value="Bacteria"/>
</dbReference>
<dbReference type="SUPFAM" id="SSF51735">
    <property type="entry name" value="NAD(P)-binding Rossmann-fold domains"/>
    <property type="match status" value="1"/>
</dbReference>
<reference evidence="8" key="1">
    <citation type="journal article" date="2014" name="BMC Genomics">
        <title>Genome sequencing of two Neorhizobium galegae strains reveals a noeT gene responsible for the unusual acetylation of the nodulation factors.</title>
        <authorList>
            <person name="Osterman J."/>
            <person name="Marsh J."/>
            <person name="Laine P.K."/>
            <person name="Zeng Z."/>
            <person name="Alatalo E."/>
            <person name="Sullivan J.T."/>
            <person name="Young J.P."/>
            <person name="Thomas-Oates J."/>
            <person name="Paulin L."/>
            <person name="Lindstrom K."/>
        </authorList>
    </citation>
    <scope>NUCLEOTIDE SEQUENCE [LARGE SCALE GENOMIC DNA]</scope>
    <source>
        <strain evidence="8">HAMBI 540</strain>
    </source>
</reference>
<dbReference type="FunFam" id="3.40.50.720:FF:000213">
    <property type="entry name" value="Putative 2-hydroxyacid dehydrogenase"/>
    <property type="match status" value="1"/>
</dbReference>
<feature type="domain" description="D-isomer specific 2-hydroxyacid dehydrogenase catalytic" evidence="5">
    <location>
        <begin position="62"/>
        <end position="334"/>
    </location>
</feature>
<dbReference type="GO" id="GO:0016618">
    <property type="term" value="F:hydroxypyruvate reductase [NAD(P)H] activity"/>
    <property type="evidence" value="ECO:0007669"/>
    <property type="project" value="TreeGrafter"/>
</dbReference>
<dbReference type="HOGENOM" id="CLU_019796_1_2_5"/>
<comment type="similarity">
    <text evidence="4">Belongs to the D-isomer specific 2-hydroxyacid dehydrogenase family.</text>
</comment>
<keyword evidence="7" id="KW-0614">Plasmid</keyword>
<keyword evidence="2 4" id="KW-0560">Oxidoreductase</keyword>
<organism evidence="7 8">
    <name type="scientific">Neorhizobium galegae bv. orientalis str. HAMBI 540</name>
    <dbReference type="NCBI Taxonomy" id="1028800"/>
    <lineage>
        <taxon>Bacteria</taxon>
        <taxon>Pseudomonadati</taxon>
        <taxon>Pseudomonadota</taxon>
        <taxon>Alphaproteobacteria</taxon>
        <taxon>Hyphomicrobiales</taxon>
        <taxon>Rhizobiaceae</taxon>
        <taxon>Rhizobium/Agrobacterium group</taxon>
        <taxon>Neorhizobium</taxon>
    </lineage>
</organism>
<dbReference type="SUPFAM" id="SSF52283">
    <property type="entry name" value="Formate/glycerate dehydrogenase catalytic domain-like"/>
    <property type="match status" value="1"/>
</dbReference>
<dbReference type="Gene3D" id="3.40.50.720">
    <property type="entry name" value="NAD(P)-binding Rossmann-like Domain"/>
    <property type="match status" value="2"/>
</dbReference>
<evidence type="ECO:0000256" key="4">
    <source>
        <dbReference type="RuleBase" id="RU003719"/>
    </source>
</evidence>
<dbReference type="Pfam" id="PF02826">
    <property type="entry name" value="2-Hacid_dh_C"/>
    <property type="match status" value="1"/>
</dbReference>
<evidence type="ECO:0000256" key="3">
    <source>
        <dbReference type="ARBA" id="ARBA00023027"/>
    </source>
</evidence>
<dbReference type="InterPro" id="IPR036291">
    <property type="entry name" value="NAD(P)-bd_dom_sf"/>
</dbReference>
<dbReference type="PANTHER" id="PTHR10996">
    <property type="entry name" value="2-HYDROXYACID DEHYDROGENASE-RELATED"/>
    <property type="match status" value="1"/>
</dbReference>
<dbReference type="Pfam" id="PF00389">
    <property type="entry name" value="2-Hacid_dh"/>
    <property type="match status" value="1"/>
</dbReference>
<evidence type="ECO:0000256" key="1">
    <source>
        <dbReference type="ARBA" id="ARBA00022857"/>
    </source>
</evidence>
<dbReference type="CDD" id="cd12156">
    <property type="entry name" value="HPPR"/>
    <property type="match status" value="1"/>
</dbReference>
<dbReference type="PANTHER" id="PTHR10996:SF178">
    <property type="entry name" value="2-HYDROXYACID DEHYDROGENASE YGL185C-RELATED"/>
    <property type="match status" value="1"/>
</dbReference>
<dbReference type="AlphaFoldDB" id="A0A068SY58"/>
<dbReference type="KEGG" id="ngg:RG540_PA01000"/>
<dbReference type="PATRIC" id="fig|1028800.3.peg.4708"/>
<evidence type="ECO:0000259" key="5">
    <source>
        <dbReference type="Pfam" id="PF00389"/>
    </source>
</evidence>
<evidence type="ECO:0000259" key="6">
    <source>
        <dbReference type="Pfam" id="PF02826"/>
    </source>
</evidence>
<keyword evidence="8" id="KW-1185">Reference proteome</keyword>
<keyword evidence="3" id="KW-0520">NAD</keyword>